<dbReference type="Proteomes" id="UP001149074">
    <property type="component" value="Unassembled WGS sequence"/>
</dbReference>
<evidence type="ECO:0000313" key="10">
    <source>
        <dbReference type="EMBL" id="KAJ5110639.1"/>
    </source>
</evidence>
<dbReference type="PANTHER" id="PTHR24305">
    <property type="entry name" value="CYTOCHROME P450"/>
    <property type="match status" value="1"/>
</dbReference>
<accession>A0A9W9KL04</accession>
<keyword evidence="4 7" id="KW-0479">Metal-binding</keyword>
<protein>
    <recommendedName>
        <fullName evidence="12">Cytochrome P450</fullName>
    </recommendedName>
</protein>
<dbReference type="EMBL" id="JAPQKI010000002">
    <property type="protein sequence ID" value="KAJ5110639.1"/>
    <property type="molecule type" value="Genomic_DNA"/>
</dbReference>
<evidence type="ECO:0000256" key="5">
    <source>
        <dbReference type="ARBA" id="ARBA00023002"/>
    </source>
</evidence>
<keyword evidence="11" id="KW-1185">Reference proteome</keyword>
<dbReference type="CDD" id="cd11059">
    <property type="entry name" value="CYP_fungal"/>
    <property type="match status" value="1"/>
</dbReference>
<dbReference type="Pfam" id="PF00067">
    <property type="entry name" value="p450"/>
    <property type="match status" value="1"/>
</dbReference>
<gene>
    <name evidence="10" type="ORF">N7532_001174</name>
</gene>
<dbReference type="RefSeq" id="XP_056478709.1">
    <property type="nucleotide sequence ID" value="XM_056613668.1"/>
</dbReference>
<keyword evidence="5 8" id="KW-0560">Oxidoreductase</keyword>
<dbReference type="GO" id="GO:0043386">
    <property type="term" value="P:mycotoxin biosynthetic process"/>
    <property type="evidence" value="ECO:0007669"/>
    <property type="project" value="UniProtKB-ARBA"/>
</dbReference>
<dbReference type="PROSITE" id="PS00086">
    <property type="entry name" value="CYTOCHROME_P450"/>
    <property type="match status" value="1"/>
</dbReference>
<dbReference type="PANTHER" id="PTHR24305:SF96">
    <property type="entry name" value="CYTOCHROME P450 MONOOXYGENASE STCB-RELATED"/>
    <property type="match status" value="1"/>
</dbReference>
<dbReference type="InterPro" id="IPR002401">
    <property type="entry name" value="Cyt_P450_E_grp-I"/>
</dbReference>
<dbReference type="InterPro" id="IPR036396">
    <property type="entry name" value="Cyt_P450_sf"/>
</dbReference>
<evidence type="ECO:0000256" key="9">
    <source>
        <dbReference type="SAM" id="Phobius"/>
    </source>
</evidence>
<dbReference type="InterPro" id="IPR050121">
    <property type="entry name" value="Cytochrome_P450_monoxygenase"/>
</dbReference>
<keyword evidence="3 7" id="KW-0349">Heme</keyword>
<reference evidence="10" key="1">
    <citation type="submission" date="2022-11" db="EMBL/GenBank/DDBJ databases">
        <authorList>
            <person name="Petersen C."/>
        </authorList>
    </citation>
    <scope>NUCLEOTIDE SEQUENCE</scope>
    <source>
        <strain evidence="10">IBT 30761</strain>
    </source>
</reference>
<evidence type="ECO:0000313" key="11">
    <source>
        <dbReference type="Proteomes" id="UP001149074"/>
    </source>
</evidence>
<evidence type="ECO:0000256" key="7">
    <source>
        <dbReference type="PIRSR" id="PIRSR602401-1"/>
    </source>
</evidence>
<evidence type="ECO:0000256" key="6">
    <source>
        <dbReference type="ARBA" id="ARBA00023004"/>
    </source>
</evidence>
<comment type="similarity">
    <text evidence="2 8">Belongs to the cytochrome P450 family.</text>
</comment>
<dbReference type="PRINTS" id="PR00385">
    <property type="entry name" value="P450"/>
</dbReference>
<evidence type="ECO:0008006" key="12">
    <source>
        <dbReference type="Google" id="ProtNLM"/>
    </source>
</evidence>
<keyword evidence="9" id="KW-1133">Transmembrane helix</keyword>
<dbReference type="OrthoDB" id="1470350at2759"/>
<evidence type="ECO:0000256" key="8">
    <source>
        <dbReference type="RuleBase" id="RU000461"/>
    </source>
</evidence>
<evidence type="ECO:0000256" key="4">
    <source>
        <dbReference type="ARBA" id="ARBA00022723"/>
    </source>
</evidence>
<dbReference type="Gene3D" id="1.10.630.10">
    <property type="entry name" value="Cytochrome P450"/>
    <property type="match status" value="1"/>
</dbReference>
<dbReference type="GeneID" id="81352647"/>
<dbReference type="InterPro" id="IPR001128">
    <property type="entry name" value="Cyt_P450"/>
</dbReference>
<dbReference type="PRINTS" id="PR00463">
    <property type="entry name" value="EP450I"/>
</dbReference>
<dbReference type="InterPro" id="IPR017972">
    <property type="entry name" value="Cyt_P450_CS"/>
</dbReference>
<name>A0A9W9KL04_9EURO</name>
<feature type="binding site" description="axial binding residue" evidence="7">
    <location>
        <position position="436"/>
    </location>
    <ligand>
        <name>heme</name>
        <dbReference type="ChEBI" id="CHEBI:30413"/>
    </ligand>
    <ligandPart>
        <name>Fe</name>
        <dbReference type="ChEBI" id="CHEBI:18248"/>
    </ligandPart>
</feature>
<comment type="caution">
    <text evidence="10">The sequence shown here is derived from an EMBL/GenBank/DDBJ whole genome shotgun (WGS) entry which is preliminary data.</text>
</comment>
<evidence type="ECO:0000256" key="1">
    <source>
        <dbReference type="ARBA" id="ARBA00001971"/>
    </source>
</evidence>
<comment type="cofactor">
    <cofactor evidence="1 7">
        <name>heme</name>
        <dbReference type="ChEBI" id="CHEBI:30413"/>
    </cofactor>
</comment>
<sequence length="469" mass="52513">MLQTIIARFSTLNIPALLTSAVGAALVIFLLQRLTNPLRHLPGPEISRWTNLLYDYYWLTGQIPYYVHSLHEKYGPIVRTSPGRVDICDAAAVKEIHKIHTKFLKPKFYRDLVPGNIHTMFTTTDPGFHASRRRLLASPISDSSLSHLEPQITSRVLYAIERITEEMESRGAADVFKWWLFMATDIIGELSFGESFRMLEAGTPTQYSKDLEKISSMQPIRTTFPGLVKLGAYIPIPPFSTSAAAGKRIGMYAYQSIQRYKNHLAANPANPTSTLFTKIFDVEKSGLSDADIRSEAQGYIVAGSDTTAVTLTYLVYSVCRDPRIRTRLVQELSALPEPVSDRDLRNAPYLNNVITETLRLYSAVPFGMPRAVPAEGAQFNGYFLPGGSTVSTQSYSLHRDPGIFPEPESFKPERWENTTKEMKDVSLPFGGGSRICIGMHLARVELRLATALFFPEIPRGAYLHQGRDE</sequence>
<reference evidence="10" key="2">
    <citation type="journal article" date="2023" name="IMA Fungus">
        <title>Comparative genomic study of the Penicillium genus elucidates a diverse pangenome and 15 lateral gene transfer events.</title>
        <authorList>
            <person name="Petersen C."/>
            <person name="Sorensen T."/>
            <person name="Nielsen M.R."/>
            <person name="Sondergaard T.E."/>
            <person name="Sorensen J.L."/>
            <person name="Fitzpatrick D.A."/>
            <person name="Frisvad J.C."/>
            <person name="Nielsen K.L."/>
        </authorList>
    </citation>
    <scope>NUCLEOTIDE SEQUENCE</scope>
    <source>
        <strain evidence="10">IBT 30761</strain>
    </source>
</reference>
<keyword evidence="9" id="KW-0812">Transmembrane</keyword>
<feature type="transmembrane region" description="Helical" evidence="9">
    <location>
        <begin position="12"/>
        <end position="31"/>
    </location>
</feature>
<dbReference type="SUPFAM" id="SSF48264">
    <property type="entry name" value="Cytochrome P450"/>
    <property type="match status" value="1"/>
</dbReference>
<keyword evidence="6 7" id="KW-0408">Iron</keyword>
<dbReference type="AlphaFoldDB" id="A0A9W9KL04"/>
<proteinExistence type="inferred from homology"/>
<dbReference type="GO" id="GO:0016705">
    <property type="term" value="F:oxidoreductase activity, acting on paired donors, with incorporation or reduction of molecular oxygen"/>
    <property type="evidence" value="ECO:0007669"/>
    <property type="project" value="InterPro"/>
</dbReference>
<evidence type="ECO:0000256" key="3">
    <source>
        <dbReference type="ARBA" id="ARBA00022617"/>
    </source>
</evidence>
<dbReference type="GO" id="GO:0020037">
    <property type="term" value="F:heme binding"/>
    <property type="evidence" value="ECO:0007669"/>
    <property type="project" value="InterPro"/>
</dbReference>
<dbReference type="GO" id="GO:0004497">
    <property type="term" value="F:monooxygenase activity"/>
    <property type="evidence" value="ECO:0007669"/>
    <property type="project" value="UniProtKB-KW"/>
</dbReference>
<dbReference type="GO" id="GO:0005506">
    <property type="term" value="F:iron ion binding"/>
    <property type="evidence" value="ECO:0007669"/>
    <property type="project" value="InterPro"/>
</dbReference>
<keyword evidence="8" id="KW-0503">Monooxygenase</keyword>
<keyword evidence="9" id="KW-0472">Membrane</keyword>
<organism evidence="10 11">
    <name type="scientific">Penicillium argentinense</name>
    <dbReference type="NCBI Taxonomy" id="1131581"/>
    <lineage>
        <taxon>Eukaryota</taxon>
        <taxon>Fungi</taxon>
        <taxon>Dikarya</taxon>
        <taxon>Ascomycota</taxon>
        <taxon>Pezizomycotina</taxon>
        <taxon>Eurotiomycetes</taxon>
        <taxon>Eurotiomycetidae</taxon>
        <taxon>Eurotiales</taxon>
        <taxon>Aspergillaceae</taxon>
        <taxon>Penicillium</taxon>
    </lineage>
</organism>
<evidence type="ECO:0000256" key="2">
    <source>
        <dbReference type="ARBA" id="ARBA00010617"/>
    </source>
</evidence>